<protein>
    <recommendedName>
        <fullName evidence="4">60S acidic ribosomal protein P2</fullName>
    </recommendedName>
</protein>
<reference evidence="2" key="2">
    <citation type="submission" date="2025-08" db="UniProtKB">
        <authorList>
            <consortium name="Ensembl"/>
        </authorList>
    </citation>
    <scope>IDENTIFICATION</scope>
</reference>
<organism evidence="2 3">
    <name type="scientific">Hucho hucho</name>
    <name type="common">huchen</name>
    <dbReference type="NCBI Taxonomy" id="62062"/>
    <lineage>
        <taxon>Eukaryota</taxon>
        <taxon>Metazoa</taxon>
        <taxon>Chordata</taxon>
        <taxon>Craniata</taxon>
        <taxon>Vertebrata</taxon>
        <taxon>Euteleostomi</taxon>
        <taxon>Actinopterygii</taxon>
        <taxon>Neopterygii</taxon>
        <taxon>Teleostei</taxon>
        <taxon>Protacanthopterygii</taxon>
        <taxon>Salmoniformes</taxon>
        <taxon>Salmonidae</taxon>
        <taxon>Salmoninae</taxon>
        <taxon>Hucho</taxon>
    </lineage>
</organism>
<proteinExistence type="predicted"/>
<name>A0A4W5QVX3_9TELE</name>
<dbReference type="GO" id="GO:0002182">
    <property type="term" value="P:cytoplasmic translational elongation"/>
    <property type="evidence" value="ECO:0007669"/>
    <property type="project" value="InterPro"/>
</dbReference>
<accession>A0A4W5QVX3</accession>
<feature type="region of interest" description="Disordered" evidence="1">
    <location>
        <begin position="31"/>
        <end position="54"/>
    </location>
</feature>
<dbReference type="Proteomes" id="UP000314982">
    <property type="component" value="Unassembled WGS sequence"/>
</dbReference>
<dbReference type="GO" id="GO:0022625">
    <property type="term" value="C:cytosolic large ribosomal subunit"/>
    <property type="evidence" value="ECO:0007669"/>
    <property type="project" value="InterPro"/>
</dbReference>
<evidence type="ECO:0000313" key="2">
    <source>
        <dbReference type="Ensembl" id="ENSHHUP00000076439.1"/>
    </source>
</evidence>
<dbReference type="Pfam" id="PF00428">
    <property type="entry name" value="Ribosomal_60s"/>
    <property type="match status" value="1"/>
</dbReference>
<evidence type="ECO:0000256" key="1">
    <source>
        <dbReference type="SAM" id="MobiDB-lite"/>
    </source>
</evidence>
<dbReference type="GO" id="GO:0003735">
    <property type="term" value="F:structural constituent of ribosome"/>
    <property type="evidence" value="ECO:0007669"/>
    <property type="project" value="InterPro"/>
</dbReference>
<evidence type="ECO:0000313" key="3">
    <source>
        <dbReference type="Proteomes" id="UP000314982"/>
    </source>
</evidence>
<sequence>MYSGLNKLASVPAGGAVVDLVAAGSVAAGVGTAAAEEKKEEERSDDDMGFGLID</sequence>
<reference evidence="3" key="1">
    <citation type="submission" date="2018-06" db="EMBL/GenBank/DDBJ databases">
        <title>Genome assembly of Danube salmon.</title>
        <authorList>
            <person name="Macqueen D.J."/>
            <person name="Gundappa M.K."/>
        </authorList>
    </citation>
    <scope>NUCLEOTIDE SEQUENCE [LARGE SCALE GENOMIC DNA]</scope>
</reference>
<evidence type="ECO:0008006" key="4">
    <source>
        <dbReference type="Google" id="ProtNLM"/>
    </source>
</evidence>
<reference evidence="2" key="3">
    <citation type="submission" date="2025-09" db="UniProtKB">
        <authorList>
            <consortium name="Ensembl"/>
        </authorList>
    </citation>
    <scope>IDENTIFICATION</scope>
</reference>
<keyword evidence="3" id="KW-1185">Reference proteome</keyword>
<dbReference type="Ensembl" id="ENSHHUT00000078936.1">
    <property type="protein sequence ID" value="ENSHHUP00000076439.1"/>
    <property type="gene ID" value="ENSHHUG00000044743.1"/>
</dbReference>
<dbReference type="PANTHER" id="PTHR21141">
    <property type="entry name" value="60S ACIDIC RIBOSOMAL PROTEIN FAMILY MEMBER"/>
    <property type="match status" value="1"/>
</dbReference>
<dbReference type="InterPro" id="IPR044076">
    <property type="entry name" value="Ribosomal_P2"/>
</dbReference>
<dbReference type="AlphaFoldDB" id="A0A4W5QVX3"/>
<dbReference type="PANTHER" id="PTHR21141:SF5">
    <property type="entry name" value="LARGE RIBOSOMAL SUBUNIT PROTEIN P2"/>
    <property type="match status" value="1"/>
</dbReference>